<gene>
    <name evidence="12" type="ORF">D3F03_13570</name>
</gene>
<dbReference type="PROSITE" id="PS50883">
    <property type="entry name" value="EAL"/>
    <property type="match status" value="1"/>
</dbReference>
<keyword evidence="4 8" id="KW-0812">Transmembrane</keyword>
<feature type="transmembrane region" description="Helical" evidence="8">
    <location>
        <begin position="227"/>
        <end position="247"/>
    </location>
</feature>
<dbReference type="SUPFAM" id="SSF55073">
    <property type="entry name" value="Nucleotide cyclase"/>
    <property type="match status" value="1"/>
</dbReference>
<dbReference type="Pfam" id="PF02203">
    <property type="entry name" value="TarH"/>
    <property type="match status" value="1"/>
</dbReference>
<dbReference type="Pfam" id="PF00672">
    <property type="entry name" value="HAMP"/>
    <property type="match status" value="1"/>
</dbReference>
<dbReference type="InterPro" id="IPR043128">
    <property type="entry name" value="Rev_trsase/Diguanyl_cyclase"/>
</dbReference>
<dbReference type="Pfam" id="PF00563">
    <property type="entry name" value="EAL"/>
    <property type="match status" value="1"/>
</dbReference>
<evidence type="ECO:0000256" key="3">
    <source>
        <dbReference type="ARBA" id="ARBA00022481"/>
    </source>
</evidence>
<dbReference type="CDD" id="cd01948">
    <property type="entry name" value="EAL"/>
    <property type="match status" value="1"/>
</dbReference>
<dbReference type="SUPFAM" id="SSF158472">
    <property type="entry name" value="HAMP domain-like"/>
    <property type="match status" value="1"/>
</dbReference>
<keyword evidence="6 8" id="KW-0472">Membrane</keyword>
<dbReference type="SMART" id="SM00052">
    <property type="entry name" value="EAL"/>
    <property type="match status" value="1"/>
</dbReference>
<dbReference type="AlphaFoldDB" id="A0A398CD77"/>
<dbReference type="Proteomes" id="UP000266302">
    <property type="component" value="Unassembled WGS sequence"/>
</dbReference>
<keyword evidence="3" id="KW-0488">Methylation</keyword>
<evidence type="ECO:0000256" key="7">
    <source>
        <dbReference type="ARBA" id="ARBA00023224"/>
    </source>
</evidence>
<sequence>MTGAPLAHDAAPWPSTPGSPQGMGYSLFSHFRIGTRLAVLMVLAATISALLAAMGIRGLAAANESLRTVYEERMAPVRSLGQITHLMLSNQLQLQMALAPPHAAGSTARATLQPDLARSAAQAIEHNMLAIDRLWAPYAATPKAPQEAALAEHFAHQRAAYLREAVKPAIDALRSLDYAGAQHLADTARTLYERASPDIQALTDLQFELAHATYEAGIQRHAQTRQLALGALLASMALLGFLGAMLIRSIVRPLQQVSAVFRKIAAGQLDSLIVVEGKDEISTLLFELRAMQSRLATNEKAIHELAYFDPLTHLPNRRLLRDRIQRALDASGQDDQHRAVLLLDLDNFKTINDTLGHEVGDQYLVEMACRFREVARAPHSVARIGGDEFVVLMDDLPTAEAQALAQADTLARQLLASAARPCLLQGQMHHGSASIGICLFRRGNASIHELLKRSDTAMYQAKNAGRNSYRLFDPALQADVETRAALETALRDAISEGQLALHFQVQVDHGGQALGAEVLLRWEHPVYGHVPPAQFIPIAEASGLILPIGEWVLQQACAQLGAWAEQSQTRHLELAVNVSARQFRHPDFVSQVCEALKQSGAPPTRLVLELTESLVLHDVADTVAKMQALRRHGVRFALDDFGTGYSSLAHLRRLPLHQLKIDRSFVQDIVIEPGDAAIVQTIIGMARNLGLSVIAEGVETQAQRLALQRLDCTVFQGFLFGRPQPLSAFETWLAQPPTPISLFATALAVPLNPREFS</sequence>
<dbReference type="Pfam" id="PF00990">
    <property type="entry name" value="GGDEF"/>
    <property type="match status" value="1"/>
</dbReference>
<accession>A0A398CD77</accession>
<dbReference type="InterPro" id="IPR052155">
    <property type="entry name" value="Biofilm_reg_signaling"/>
</dbReference>
<evidence type="ECO:0000256" key="5">
    <source>
        <dbReference type="ARBA" id="ARBA00022989"/>
    </source>
</evidence>
<evidence type="ECO:0000256" key="2">
    <source>
        <dbReference type="ARBA" id="ARBA00022475"/>
    </source>
</evidence>
<dbReference type="InterPro" id="IPR003660">
    <property type="entry name" value="HAMP_dom"/>
</dbReference>
<keyword evidence="13" id="KW-1185">Reference proteome</keyword>
<dbReference type="PROSITE" id="PS50887">
    <property type="entry name" value="GGDEF"/>
    <property type="match status" value="1"/>
</dbReference>
<organism evidence="12 13">
    <name type="scientific">Simplicispira hankyongi</name>
    <dbReference type="NCBI Taxonomy" id="2315688"/>
    <lineage>
        <taxon>Bacteria</taxon>
        <taxon>Pseudomonadati</taxon>
        <taxon>Pseudomonadota</taxon>
        <taxon>Betaproteobacteria</taxon>
        <taxon>Burkholderiales</taxon>
        <taxon>Comamonadaceae</taxon>
        <taxon>Simplicispira</taxon>
    </lineage>
</organism>
<evidence type="ECO:0000313" key="13">
    <source>
        <dbReference type="Proteomes" id="UP000266302"/>
    </source>
</evidence>
<dbReference type="SMART" id="SM00304">
    <property type="entry name" value="HAMP"/>
    <property type="match status" value="1"/>
</dbReference>
<dbReference type="Gene3D" id="6.10.340.10">
    <property type="match status" value="1"/>
</dbReference>
<protein>
    <submittedName>
        <fullName evidence="12">EAL domain-containing protein</fullName>
    </submittedName>
</protein>
<proteinExistence type="predicted"/>
<dbReference type="SUPFAM" id="SSF141868">
    <property type="entry name" value="EAL domain-like"/>
    <property type="match status" value="1"/>
</dbReference>
<dbReference type="FunFam" id="3.20.20.450:FF:000001">
    <property type="entry name" value="Cyclic di-GMP phosphodiesterase yahA"/>
    <property type="match status" value="1"/>
</dbReference>
<dbReference type="Gene3D" id="3.20.20.450">
    <property type="entry name" value="EAL domain"/>
    <property type="match status" value="1"/>
</dbReference>
<evidence type="ECO:0000256" key="4">
    <source>
        <dbReference type="ARBA" id="ARBA00022692"/>
    </source>
</evidence>
<reference evidence="12 13" key="1">
    <citation type="submission" date="2018-09" db="EMBL/GenBank/DDBJ databases">
        <title>Draft genome of Simplicispira sp. NY-02.</title>
        <authorList>
            <person name="Im W.T."/>
        </authorList>
    </citation>
    <scope>NUCLEOTIDE SEQUENCE [LARGE SCALE GENOMIC DNA]</scope>
    <source>
        <strain evidence="12 13">NY-02</strain>
    </source>
</reference>
<feature type="transmembrane region" description="Helical" evidence="8">
    <location>
        <begin position="37"/>
        <end position="60"/>
    </location>
</feature>
<evidence type="ECO:0000259" key="10">
    <source>
        <dbReference type="PROSITE" id="PS50885"/>
    </source>
</evidence>
<dbReference type="CDD" id="cd01949">
    <property type="entry name" value="GGDEF"/>
    <property type="match status" value="1"/>
</dbReference>
<feature type="domain" description="EAL" evidence="9">
    <location>
        <begin position="483"/>
        <end position="737"/>
    </location>
</feature>
<dbReference type="PROSITE" id="PS50885">
    <property type="entry name" value="HAMP"/>
    <property type="match status" value="1"/>
</dbReference>
<evidence type="ECO:0000256" key="6">
    <source>
        <dbReference type="ARBA" id="ARBA00023136"/>
    </source>
</evidence>
<dbReference type="GO" id="GO:0005886">
    <property type="term" value="C:plasma membrane"/>
    <property type="evidence" value="ECO:0007669"/>
    <property type="project" value="UniProtKB-SubCell"/>
</dbReference>
<dbReference type="PANTHER" id="PTHR44757:SF2">
    <property type="entry name" value="BIOFILM ARCHITECTURE MAINTENANCE PROTEIN MBAA"/>
    <property type="match status" value="1"/>
</dbReference>
<dbReference type="RefSeq" id="WP_119109970.1">
    <property type="nucleotide sequence ID" value="NZ_QXJC01000006.1"/>
</dbReference>
<dbReference type="OrthoDB" id="9813903at2"/>
<dbReference type="PANTHER" id="PTHR44757">
    <property type="entry name" value="DIGUANYLATE CYCLASE DGCP"/>
    <property type="match status" value="1"/>
</dbReference>
<dbReference type="SMART" id="SM00267">
    <property type="entry name" value="GGDEF"/>
    <property type="match status" value="1"/>
</dbReference>
<comment type="caution">
    <text evidence="12">The sequence shown here is derived from an EMBL/GenBank/DDBJ whole genome shotgun (WGS) entry which is preliminary data.</text>
</comment>
<dbReference type="InterPro" id="IPR003122">
    <property type="entry name" value="Tar_rcpt_lig-bd"/>
</dbReference>
<keyword evidence="5 8" id="KW-1133">Transmembrane helix</keyword>
<dbReference type="InterPro" id="IPR000160">
    <property type="entry name" value="GGDEF_dom"/>
</dbReference>
<dbReference type="GO" id="GO:0006935">
    <property type="term" value="P:chemotaxis"/>
    <property type="evidence" value="ECO:0007669"/>
    <property type="project" value="InterPro"/>
</dbReference>
<evidence type="ECO:0000256" key="8">
    <source>
        <dbReference type="SAM" id="Phobius"/>
    </source>
</evidence>
<feature type="domain" description="HAMP" evidence="10">
    <location>
        <begin position="248"/>
        <end position="300"/>
    </location>
</feature>
<comment type="subcellular location">
    <subcellularLocation>
        <location evidence="1">Cell membrane</location>
    </subcellularLocation>
</comment>
<evidence type="ECO:0000259" key="9">
    <source>
        <dbReference type="PROSITE" id="PS50883"/>
    </source>
</evidence>
<evidence type="ECO:0000256" key="1">
    <source>
        <dbReference type="ARBA" id="ARBA00004236"/>
    </source>
</evidence>
<feature type="domain" description="GGDEF" evidence="11">
    <location>
        <begin position="336"/>
        <end position="474"/>
    </location>
</feature>
<evidence type="ECO:0000313" key="12">
    <source>
        <dbReference type="EMBL" id="RID97556.1"/>
    </source>
</evidence>
<dbReference type="InterPro" id="IPR029787">
    <property type="entry name" value="Nucleotide_cyclase"/>
</dbReference>
<dbReference type="CDD" id="cd06225">
    <property type="entry name" value="HAMP"/>
    <property type="match status" value="1"/>
</dbReference>
<dbReference type="InterPro" id="IPR035919">
    <property type="entry name" value="EAL_sf"/>
</dbReference>
<keyword evidence="7" id="KW-0807">Transducer</keyword>
<evidence type="ECO:0000259" key="11">
    <source>
        <dbReference type="PROSITE" id="PS50887"/>
    </source>
</evidence>
<keyword evidence="2" id="KW-1003">Cell membrane</keyword>
<dbReference type="Gene3D" id="3.30.70.270">
    <property type="match status" value="1"/>
</dbReference>
<dbReference type="EMBL" id="QXJC01000006">
    <property type="protein sequence ID" value="RID97556.1"/>
    <property type="molecule type" value="Genomic_DNA"/>
</dbReference>
<dbReference type="NCBIfam" id="TIGR00254">
    <property type="entry name" value="GGDEF"/>
    <property type="match status" value="1"/>
</dbReference>
<dbReference type="InterPro" id="IPR001633">
    <property type="entry name" value="EAL_dom"/>
</dbReference>
<dbReference type="GO" id="GO:0007165">
    <property type="term" value="P:signal transduction"/>
    <property type="evidence" value="ECO:0007669"/>
    <property type="project" value="UniProtKB-KW"/>
</dbReference>
<name>A0A398CD77_9BURK</name>